<reference evidence="2 3" key="1">
    <citation type="submission" date="2018-04" db="EMBL/GenBank/DDBJ databases">
        <authorList>
            <person name="Vogel A."/>
        </authorList>
    </citation>
    <scope>NUCLEOTIDE SEQUENCE [LARGE SCALE GENOMIC DNA]</scope>
</reference>
<dbReference type="PANTHER" id="PTHR31111">
    <property type="entry name" value="BNAA05G37150D PROTEIN-RELATED"/>
    <property type="match status" value="1"/>
</dbReference>
<evidence type="ECO:0000259" key="1">
    <source>
        <dbReference type="Pfam" id="PF08268"/>
    </source>
</evidence>
<dbReference type="Pfam" id="PF08268">
    <property type="entry name" value="FBA_3"/>
    <property type="match status" value="1"/>
</dbReference>
<accession>A0A484KSW0</accession>
<dbReference type="OrthoDB" id="610337at2759"/>
<sequence length="332" mass="37833">MAQNHRRSRIFSFRRHRNSRFTLLFRNGWGTRERLVCNLVEIDKALDVDDLGEHIVGVDHVIRVEPGSRVSDKMWYLMSLCNEVVCFQSDACDDFFTVNFFSGQLVKLQNTHQVVSESLYELGCEVGCCPVSGQFKVLFLFRDDTNKTMAKIQTLGNGEWRSVGNAPVSVLYEDNCFLNGSSHWRGVNCVWSFHFGKEEFSQIPLPDDIISSAHKKKKQLNAFGTCLCLGIFDSCLCLSGFIESVSVGVHIWVMKEYGVKESWVKQIAVVNENIWSAPLVQLDMGKVLVREGHGLYLYDPRTKLSKSVKLERNEPDCCFPTVLASDVKFSWF</sequence>
<proteinExistence type="predicted"/>
<feature type="domain" description="F-box associated beta-propeller type 3" evidence="1">
    <location>
        <begin position="78"/>
        <end position="276"/>
    </location>
</feature>
<keyword evidence="3" id="KW-1185">Reference proteome</keyword>
<dbReference type="AlphaFoldDB" id="A0A484KSW0"/>
<dbReference type="PANTHER" id="PTHR31111:SF136">
    <property type="entry name" value="F-BOX ASSOCIATED DOMAIN-CONTAINING PROTEIN"/>
    <property type="match status" value="1"/>
</dbReference>
<dbReference type="InterPro" id="IPR013187">
    <property type="entry name" value="F-box-assoc_dom_typ3"/>
</dbReference>
<evidence type="ECO:0000313" key="3">
    <source>
        <dbReference type="Proteomes" id="UP000595140"/>
    </source>
</evidence>
<dbReference type="Proteomes" id="UP000595140">
    <property type="component" value="Unassembled WGS sequence"/>
</dbReference>
<protein>
    <recommendedName>
        <fullName evidence="1">F-box associated beta-propeller type 3 domain-containing protein</fullName>
    </recommendedName>
</protein>
<evidence type="ECO:0000313" key="2">
    <source>
        <dbReference type="EMBL" id="VFQ66217.1"/>
    </source>
</evidence>
<dbReference type="EMBL" id="OOIL02000537">
    <property type="protein sequence ID" value="VFQ66217.1"/>
    <property type="molecule type" value="Genomic_DNA"/>
</dbReference>
<gene>
    <name evidence="2" type="ORF">CCAM_LOCUS7993</name>
</gene>
<organism evidence="2 3">
    <name type="scientific">Cuscuta campestris</name>
    <dbReference type="NCBI Taxonomy" id="132261"/>
    <lineage>
        <taxon>Eukaryota</taxon>
        <taxon>Viridiplantae</taxon>
        <taxon>Streptophyta</taxon>
        <taxon>Embryophyta</taxon>
        <taxon>Tracheophyta</taxon>
        <taxon>Spermatophyta</taxon>
        <taxon>Magnoliopsida</taxon>
        <taxon>eudicotyledons</taxon>
        <taxon>Gunneridae</taxon>
        <taxon>Pentapetalae</taxon>
        <taxon>asterids</taxon>
        <taxon>lamiids</taxon>
        <taxon>Solanales</taxon>
        <taxon>Convolvulaceae</taxon>
        <taxon>Cuscuteae</taxon>
        <taxon>Cuscuta</taxon>
        <taxon>Cuscuta subgen. Grammica</taxon>
        <taxon>Cuscuta sect. Cleistogrammica</taxon>
    </lineage>
</organism>
<name>A0A484KSW0_9ASTE</name>